<dbReference type="Proteomes" id="UP000043764">
    <property type="component" value="Unassembled WGS sequence"/>
</dbReference>
<dbReference type="PROSITE" id="PS00611">
    <property type="entry name" value="HISOL_DEHYDROGENASE"/>
    <property type="match status" value="1"/>
</dbReference>
<keyword evidence="2 5" id="KW-0479">Metal-binding</keyword>
<feature type="active site" description="Proton acceptor" evidence="5 7">
    <location>
        <position position="328"/>
    </location>
</feature>
<keyword evidence="4 5" id="KW-0560">Oxidoreductase</keyword>
<dbReference type="FunFam" id="3.40.50.1980:FF:000001">
    <property type="entry name" value="Histidinol dehydrogenase"/>
    <property type="match status" value="1"/>
</dbReference>
<feature type="binding site" evidence="5 9">
    <location>
        <position position="237"/>
    </location>
    <ligand>
        <name>substrate</name>
    </ligand>
</feature>
<dbReference type="InterPro" id="IPR012131">
    <property type="entry name" value="Hstdl_DH"/>
</dbReference>
<evidence type="ECO:0000256" key="6">
    <source>
        <dbReference type="PIRNR" id="PIRNR000099"/>
    </source>
</evidence>
<evidence type="ECO:0000256" key="2">
    <source>
        <dbReference type="ARBA" id="ARBA00022723"/>
    </source>
</evidence>
<dbReference type="PANTHER" id="PTHR21256">
    <property type="entry name" value="HISTIDINOL DEHYDROGENASE HDH"/>
    <property type="match status" value="1"/>
</dbReference>
<dbReference type="Gene3D" id="3.40.50.1980">
    <property type="entry name" value="Nitrogenase molybdenum iron protein domain"/>
    <property type="match status" value="2"/>
</dbReference>
<feature type="binding site" evidence="5 9">
    <location>
        <position position="328"/>
    </location>
    <ligand>
        <name>substrate</name>
    </ligand>
</feature>
<feature type="binding site" evidence="5 8">
    <location>
        <position position="214"/>
    </location>
    <ligand>
        <name>NAD(+)</name>
        <dbReference type="ChEBI" id="CHEBI:57540"/>
    </ligand>
</feature>
<evidence type="ECO:0000256" key="8">
    <source>
        <dbReference type="PIRSR" id="PIRSR000099-2"/>
    </source>
</evidence>
<dbReference type="PIRSF" id="PIRSF000099">
    <property type="entry name" value="Histidinol_dh"/>
    <property type="match status" value="1"/>
</dbReference>
<dbReference type="AlphaFoldDB" id="A0A0H5DJ12"/>
<dbReference type="CDD" id="cd06572">
    <property type="entry name" value="Histidinol_dh"/>
    <property type="match status" value="1"/>
</dbReference>
<feature type="active site" description="Proton acceptor" evidence="5 7">
    <location>
        <position position="327"/>
    </location>
</feature>
<gene>
    <name evidence="5 12" type="primary">hisD</name>
    <name evidence="12" type="ORF">NIT7321_03138</name>
</gene>
<keyword evidence="13" id="KW-1185">Reference proteome</keyword>
<feature type="binding site" evidence="5 9">
    <location>
        <position position="415"/>
    </location>
    <ligand>
        <name>substrate</name>
    </ligand>
</feature>
<keyword evidence="3 5" id="KW-0862">Zinc</keyword>
<evidence type="ECO:0000256" key="9">
    <source>
        <dbReference type="PIRSR" id="PIRSR000099-3"/>
    </source>
</evidence>
<dbReference type="EC" id="1.1.1.23" evidence="5"/>
<dbReference type="UniPathway" id="UPA00031">
    <property type="reaction ID" value="UER00014"/>
</dbReference>
<evidence type="ECO:0000256" key="11">
    <source>
        <dbReference type="RuleBase" id="RU004175"/>
    </source>
</evidence>
<dbReference type="PANTHER" id="PTHR21256:SF2">
    <property type="entry name" value="HISTIDINE BIOSYNTHESIS TRIFUNCTIONAL PROTEIN"/>
    <property type="match status" value="1"/>
</dbReference>
<evidence type="ECO:0000313" key="13">
    <source>
        <dbReference type="Proteomes" id="UP000043764"/>
    </source>
</evidence>
<dbReference type="GO" id="GO:0004399">
    <property type="term" value="F:histidinol dehydrogenase activity"/>
    <property type="evidence" value="ECO:0007669"/>
    <property type="project" value="UniProtKB-UniRule"/>
</dbReference>
<dbReference type="SUPFAM" id="SSF53720">
    <property type="entry name" value="ALDH-like"/>
    <property type="match status" value="1"/>
</dbReference>
<dbReference type="FunFam" id="3.40.50.1980:FF:000026">
    <property type="entry name" value="Histidinol dehydrogenase"/>
    <property type="match status" value="1"/>
</dbReference>
<dbReference type="HAMAP" id="MF_01024">
    <property type="entry name" value="HisD"/>
    <property type="match status" value="1"/>
</dbReference>
<feature type="binding site" evidence="5 9">
    <location>
        <position position="420"/>
    </location>
    <ligand>
        <name>substrate</name>
    </ligand>
</feature>
<dbReference type="EMBL" id="CVRL01000039">
    <property type="protein sequence ID" value="CRL12265.1"/>
    <property type="molecule type" value="Genomic_DNA"/>
</dbReference>
<evidence type="ECO:0000256" key="1">
    <source>
        <dbReference type="ARBA" id="ARBA00010178"/>
    </source>
</evidence>
<comment type="catalytic activity">
    <reaction evidence="5">
        <text>L-histidinol + 2 NAD(+) + H2O = L-histidine + 2 NADH + 3 H(+)</text>
        <dbReference type="Rhea" id="RHEA:20641"/>
        <dbReference type="ChEBI" id="CHEBI:15377"/>
        <dbReference type="ChEBI" id="CHEBI:15378"/>
        <dbReference type="ChEBI" id="CHEBI:57540"/>
        <dbReference type="ChEBI" id="CHEBI:57595"/>
        <dbReference type="ChEBI" id="CHEBI:57699"/>
        <dbReference type="ChEBI" id="CHEBI:57945"/>
        <dbReference type="EC" id="1.1.1.23"/>
    </reaction>
</comment>
<feature type="binding site" evidence="5 9">
    <location>
        <position position="259"/>
    </location>
    <ligand>
        <name>substrate</name>
    </ligand>
</feature>
<feature type="binding site" evidence="5 8">
    <location>
        <position position="130"/>
    </location>
    <ligand>
        <name>NAD(+)</name>
        <dbReference type="ChEBI" id="CHEBI:57540"/>
    </ligand>
</feature>
<dbReference type="GO" id="GO:0051287">
    <property type="term" value="F:NAD binding"/>
    <property type="evidence" value="ECO:0007669"/>
    <property type="project" value="InterPro"/>
</dbReference>
<feature type="binding site" evidence="5 9">
    <location>
        <position position="361"/>
    </location>
    <ligand>
        <name>substrate</name>
    </ligand>
</feature>
<dbReference type="Pfam" id="PF00815">
    <property type="entry name" value="Histidinol_dh"/>
    <property type="match status" value="1"/>
</dbReference>
<dbReference type="STRING" id="481446.NIT7645_01861"/>
<comment type="function">
    <text evidence="5">Catalyzes the sequential NAD-dependent oxidations of L-histidinol to L-histidinaldehyde and then to L-histidine.</text>
</comment>
<reference evidence="13" key="1">
    <citation type="submission" date="2015-05" db="EMBL/GenBank/DDBJ databases">
        <authorList>
            <person name="Rodrigo-Torres Lidia"/>
            <person name="Arahal R.David."/>
        </authorList>
    </citation>
    <scope>NUCLEOTIDE SEQUENCE [LARGE SCALE GENOMIC DNA]</scope>
    <source>
        <strain evidence="13">CECT 7321</strain>
    </source>
</reference>
<feature type="binding site" evidence="5 9">
    <location>
        <position position="262"/>
    </location>
    <ligand>
        <name>substrate</name>
    </ligand>
</feature>
<feature type="binding site" evidence="5 10">
    <location>
        <position position="259"/>
    </location>
    <ligand>
        <name>Zn(2+)</name>
        <dbReference type="ChEBI" id="CHEBI:29105"/>
    </ligand>
</feature>
<keyword evidence="5 8" id="KW-0520">NAD</keyword>
<proteinExistence type="inferred from homology"/>
<dbReference type="Gene3D" id="1.20.5.1300">
    <property type="match status" value="1"/>
</dbReference>
<dbReference type="InterPro" id="IPR001692">
    <property type="entry name" value="Histidinol_DH_CS"/>
</dbReference>
<comment type="similarity">
    <text evidence="1 5 6 11">Belongs to the histidinol dehydrogenase family.</text>
</comment>
<dbReference type="PRINTS" id="PR00083">
    <property type="entry name" value="HOLDHDRGNASE"/>
</dbReference>
<evidence type="ECO:0000256" key="4">
    <source>
        <dbReference type="ARBA" id="ARBA00023002"/>
    </source>
</evidence>
<evidence type="ECO:0000256" key="7">
    <source>
        <dbReference type="PIRSR" id="PIRSR000099-1"/>
    </source>
</evidence>
<keyword evidence="5" id="KW-0368">Histidine biosynthesis</keyword>
<accession>A0A0H5DJ12</accession>
<comment type="cofactor">
    <cofactor evidence="5 10">
        <name>Zn(2+)</name>
        <dbReference type="ChEBI" id="CHEBI:29105"/>
    </cofactor>
    <text evidence="5 10">Binds 1 zinc ion per subunit.</text>
</comment>
<keyword evidence="5" id="KW-0028">Amino-acid biosynthesis</keyword>
<dbReference type="GO" id="GO:0000105">
    <property type="term" value="P:L-histidine biosynthetic process"/>
    <property type="evidence" value="ECO:0007669"/>
    <property type="project" value="UniProtKB-UniRule"/>
</dbReference>
<feature type="binding site" evidence="5 10">
    <location>
        <position position="420"/>
    </location>
    <ligand>
        <name>Zn(2+)</name>
        <dbReference type="ChEBI" id="CHEBI:29105"/>
    </ligand>
</feature>
<feature type="binding site" evidence="5 8">
    <location>
        <position position="191"/>
    </location>
    <ligand>
        <name>NAD(+)</name>
        <dbReference type="ChEBI" id="CHEBI:57540"/>
    </ligand>
</feature>
<feature type="binding site" evidence="5 10">
    <location>
        <position position="361"/>
    </location>
    <ligand>
        <name>Zn(2+)</name>
        <dbReference type="ChEBI" id="CHEBI:29105"/>
    </ligand>
</feature>
<evidence type="ECO:0000313" key="12">
    <source>
        <dbReference type="EMBL" id="CRL12265.1"/>
    </source>
</evidence>
<dbReference type="RefSeq" id="WP_050674035.1">
    <property type="nucleotide sequence ID" value="NZ_CVRL01000039.1"/>
</dbReference>
<protein>
    <recommendedName>
        <fullName evidence="5">Histidinol dehydrogenase</fullName>
        <shortName evidence="5">HDH</shortName>
        <ecNumber evidence="5">1.1.1.23</ecNumber>
    </recommendedName>
</protein>
<feature type="binding site" evidence="5 10">
    <location>
        <position position="262"/>
    </location>
    <ligand>
        <name>Zn(2+)</name>
        <dbReference type="ChEBI" id="CHEBI:29105"/>
    </ligand>
</feature>
<sequence length="433" mass="46144">MPQFLNTADADFEQAFTALLGAKREDSPDVDAIVADIIADVRARGDAALVELTEKFDRMSLTADRLQISEAEIDAAIENVSAEERAALELAAERIRAYHARQMPADDEWQDDTGATLGWRWSAVSAAGLYVPGGLASYPSSVLMNAIPAKVAGVERLAMVVPTPDGQVNPLVLLAARLSGVDEVYRVGGAQAVAALAYGTETIAPVDKITGPGNAFVAAAKRRVFGKVGIDMIAGPSEILVIADKDNDPDWIALDLLSQAEHDESAQSILITDDEGFGRSVADAVDARLQMLERSAIAGPSWRDFGAIVTVQDLDEAAELSNRIAPEHLELCVADPRTLSEKTIHAGAIFLGQYTPEAIGDYIGGPNHVLPTARSARFSSGLSVMDFLKRTTLSQITPDALRAIGPAAETLAKSESLQAHGLSIRARLDRLNR</sequence>
<dbReference type="InterPro" id="IPR022695">
    <property type="entry name" value="Histidinol_DH_monofunct"/>
</dbReference>
<dbReference type="GO" id="GO:0005829">
    <property type="term" value="C:cytosol"/>
    <property type="evidence" value="ECO:0007669"/>
    <property type="project" value="TreeGrafter"/>
</dbReference>
<name>A0A0H5DJ12_9RHOB</name>
<evidence type="ECO:0000256" key="10">
    <source>
        <dbReference type="PIRSR" id="PIRSR000099-4"/>
    </source>
</evidence>
<dbReference type="NCBIfam" id="TIGR00069">
    <property type="entry name" value="hisD"/>
    <property type="match status" value="1"/>
</dbReference>
<dbReference type="InterPro" id="IPR016161">
    <property type="entry name" value="Ald_DH/histidinol_DH"/>
</dbReference>
<dbReference type="GO" id="GO:0008270">
    <property type="term" value="F:zinc ion binding"/>
    <property type="evidence" value="ECO:0007669"/>
    <property type="project" value="UniProtKB-UniRule"/>
</dbReference>
<evidence type="ECO:0000256" key="5">
    <source>
        <dbReference type="HAMAP-Rule" id="MF_01024"/>
    </source>
</evidence>
<organism evidence="12 13">
    <name type="scientific">Phaeobacter italicus</name>
    <dbReference type="NCBI Taxonomy" id="481446"/>
    <lineage>
        <taxon>Bacteria</taxon>
        <taxon>Pseudomonadati</taxon>
        <taxon>Pseudomonadota</taxon>
        <taxon>Alphaproteobacteria</taxon>
        <taxon>Rhodobacterales</taxon>
        <taxon>Roseobacteraceae</taxon>
        <taxon>Phaeobacter</taxon>
    </lineage>
</organism>
<evidence type="ECO:0000256" key="3">
    <source>
        <dbReference type="ARBA" id="ARBA00022833"/>
    </source>
</evidence>
<comment type="pathway">
    <text evidence="5">Amino-acid biosynthesis; L-histidine biosynthesis; L-histidine from 5-phospho-alpha-D-ribose 1-diphosphate: step 9/9.</text>
</comment>